<gene>
    <name evidence="1" type="ORF">ALP40_04546</name>
</gene>
<comment type="caution">
    <text evidence="1">The sequence shown here is derived from an EMBL/GenBank/DDBJ whole genome shotgun (WGS) entry which is preliminary data.</text>
</comment>
<evidence type="ECO:0000313" key="1">
    <source>
        <dbReference type="EMBL" id="RMT77757.1"/>
    </source>
</evidence>
<organism evidence="1 2">
    <name type="scientific">Pseudomonas viridiflava</name>
    <name type="common">Phytomonas viridiflava</name>
    <dbReference type="NCBI Taxonomy" id="33069"/>
    <lineage>
        <taxon>Bacteria</taxon>
        <taxon>Pseudomonadati</taxon>
        <taxon>Pseudomonadota</taxon>
        <taxon>Gammaproteobacteria</taxon>
        <taxon>Pseudomonadales</taxon>
        <taxon>Pseudomonadaceae</taxon>
        <taxon>Pseudomonas</taxon>
    </lineage>
</organism>
<reference evidence="1 2" key="1">
    <citation type="submission" date="2018-08" db="EMBL/GenBank/DDBJ databases">
        <title>Recombination of ecologically and evolutionarily significant loci maintains genetic cohesion in the Pseudomonas syringae species complex.</title>
        <authorList>
            <person name="Dillon M."/>
            <person name="Thakur S."/>
            <person name="Almeida R.N.D."/>
            <person name="Weir B.S."/>
            <person name="Guttman D.S."/>
        </authorList>
    </citation>
    <scope>NUCLEOTIDE SEQUENCE [LARGE SCALE GENOMIC DNA]</scope>
    <source>
        <strain evidence="1 2">ICMP 19473</strain>
    </source>
</reference>
<proteinExistence type="predicted"/>
<accession>A0A3M5P0Q8</accession>
<evidence type="ECO:0000313" key="2">
    <source>
        <dbReference type="Proteomes" id="UP000273854"/>
    </source>
</evidence>
<dbReference type="Proteomes" id="UP000273854">
    <property type="component" value="Unassembled WGS sequence"/>
</dbReference>
<sequence length="66" mass="7269">MRTNIMKINRSRAATMPGVELSDAVFDKGLQSFEAQARLARRGFQVVMATKAFGVASLLENNLPSR</sequence>
<protein>
    <submittedName>
        <fullName evidence="1">Uncharacterized protein</fullName>
    </submittedName>
</protein>
<dbReference type="AlphaFoldDB" id="A0A3M5P0Q8"/>
<name>A0A3M5P0Q8_PSEVI</name>
<dbReference type="EMBL" id="RBTP01000069">
    <property type="protein sequence ID" value="RMT77757.1"/>
    <property type="molecule type" value="Genomic_DNA"/>
</dbReference>